<dbReference type="EMBL" id="PKQE01000001">
    <property type="protein sequence ID" value="PLC43659.1"/>
    <property type="molecule type" value="Genomic_DNA"/>
</dbReference>
<dbReference type="InterPro" id="IPR036397">
    <property type="entry name" value="RNaseH_sf"/>
</dbReference>
<organism evidence="2 3">
    <name type="scientific">Ralstonia pickettii</name>
    <name type="common">Burkholderia pickettii</name>
    <dbReference type="NCBI Taxonomy" id="329"/>
    <lineage>
        <taxon>Bacteria</taxon>
        <taxon>Pseudomonadati</taxon>
        <taxon>Pseudomonadota</taxon>
        <taxon>Betaproteobacteria</taxon>
        <taxon>Burkholderiales</taxon>
        <taxon>Burkholderiaceae</taxon>
        <taxon>Ralstonia</taxon>
    </lineage>
</organism>
<feature type="domain" description="Transposase-like Mu C-terminal" evidence="1">
    <location>
        <begin position="493"/>
        <end position="556"/>
    </location>
</feature>
<dbReference type="Pfam" id="PF09299">
    <property type="entry name" value="Mu-transpos_C"/>
    <property type="match status" value="1"/>
</dbReference>
<protein>
    <recommendedName>
        <fullName evidence="1">Transposase-like Mu C-terminal domain-containing protein</fullName>
    </recommendedName>
</protein>
<dbReference type="SUPFAM" id="SSF53098">
    <property type="entry name" value="Ribonuclease H-like"/>
    <property type="match status" value="1"/>
</dbReference>
<accession>A0A2N4TVG0</accession>
<dbReference type="InterPro" id="IPR012337">
    <property type="entry name" value="RNaseH-like_sf"/>
</dbReference>
<evidence type="ECO:0000259" key="1">
    <source>
        <dbReference type="Pfam" id="PF09299"/>
    </source>
</evidence>
<dbReference type="Gene3D" id="3.30.420.10">
    <property type="entry name" value="Ribonuclease H-like superfamily/Ribonuclease H"/>
    <property type="match status" value="1"/>
</dbReference>
<comment type="caution">
    <text evidence="2">The sequence shown here is derived from an EMBL/GenBank/DDBJ whole genome shotgun (WGS) entry which is preliminary data.</text>
</comment>
<dbReference type="Proteomes" id="UP000234456">
    <property type="component" value="Unassembled WGS sequence"/>
</dbReference>
<evidence type="ECO:0000313" key="2">
    <source>
        <dbReference type="EMBL" id="PLC43659.1"/>
    </source>
</evidence>
<proteinExistence type="predicted"/>
<dbReference type="GO" id="GO:0003676">
    <property type="term" value="F:nucleic acid binding"/>
    <property type="evidence" value="ECO:0007669"/>
    <property type="project" value="InterPro"/>
</dbReference>
<name>A0A2N4TVG0_RALPI</name>
<dbReference type="InterPro" id="IPR015378">
    <property type="entry name" value="Transposase-like_Mu_C"/>
</dbReference>
<gene>
    <name evidence="2" type="ORF">C0Q88_02815</name>
</gene>
<sequence length="691" mass="78496">MIGIEPKLKQPRAFCYGKIKEALDSGLLAIVQMRPRPFALRDLDAIPARYVEMRDRLWSIIAPLVDEQYIPDIFDDEARGRIISLRARQLGIAAKSVRRPLYRYWAHGNSKAALIPFYDLCGPQGTRQERKQKAGSAKRGRRPDRLLSTDDASLLGVAVADVRERIVAGITQFYKGGTSRMKAWRDTKTKYFSAGYVQQGSISVPIEPAPHQAPSYRQFNRVIEELNLDLSIAKRNVDTSTWNLRMRGVMGSSRRHVFGPCARFEIDATLMDIYLVSVFNRAWIIGRPVLYVVVDVFSGMVVGFYLGLEGPSWEGARLALFNAFTDKVTFCKDFGVEITQEMWPCHHLPRYLLGDNGELCGLAADDLSGTLGICPQNAAVQRGDWKPNVEQQFRLTNLEQVNFLPGAINAREREVKKRGYAMDACLNLPELTSILIRRFIRFNHSNYNAGRLPEAMLGQNLTDATPTAVWNWGLSNLTGGANIRSRHEVWTNLLPKGTASVRPNGLRFESRHYTNARLEREEQFARVRIRGRYGHVEVRHLPYAPSTIWIRNEEEGEWEACYLVDREEQFKIARIEELWDRIKLLNAASERKANDTRSRNAQYSAECEEIVSNAKQEASAARKGMTKSEALRNIGGNRAFEKSGQRIDRTREEILSRQTALDARRKPANVVPIKNARRGADPLDDIWTVES</sequence>
<evidence type="ECO:0000313" key="3">
    <source>
        <dbReference type="Proteomes" id="UP000234456"/>
    </source>
</evidence>
<reference evidence="2 3" key="1">
    <citation type="submission" date="2017-12" db="EMBL/GenBank/DDBJ databases">
        <title>Draft genome sequence of Ralstonia pickettii 52.</title>
        <authorList>
            <person name="Zheng B."/>
        </authorList>
    </citation>
    <scope>NUCLEOTIDE SEQUENCE [LARGE SCALE GENOMIC DNA]</scope>
    <source>
        <strain evidence="2 3">52</strain>
    </source>
</reference>
<dbReference type="AlphaFoldDB" id="A0A2N4TVG0"/>